<reference evidence="1 2" key="1">
    <citation type="submission" date="2017-03" db="EMBL/GenBank/DDBJ databases">
        <authorList>
            <person name="Afonso C.L."/>
            <person name="Miller P.J."/>
            <person name="Scott M.A."/>
            <person name="Spackman E."/>
            <person name="Goraichik I."/>
            <person name="Dimitrov K.M."/>
            <person name="Suarez D.L."/>
            <person name="Swayne D.E."/>
        </authorList>
    </citation>
    <scope>NUCLEOTIDE SEQUENCE [LARGE SCALE GENOMIC DNA]</scope>
    <source>
        <strain evidence="1 2">CECT 7691</strain>
    </source>
</reference>
<dbReference type="InParanoid" id="A0A1Y5S8E2"/>
<dbReference type="AlphaFoldDB" id="A0A1Y5S8E2"/>
<name>A0A1Y5S8E2_9PROT</name>
<sequence>MRQTLKKFEAQVFNAEVARLVASGRHHRELIDDWAKSHFIQILARDLDHASRKAESMFPGDRGYVINTVIPVSD</sequence>
<dbReference type="RefSeq" id="WP_085882443.1">
    <property type="nucleotide sequence ID" value="NZ_FWFR01000001.1"/>
</dbReference>
<protein>
    <submittedName>
        <fullName evidence="1">Uncharacterized protein</fullName>
    </submittedName>
</protein>
<keyword evidence="2" id="KW-1185">Reference proteome</keyword>
<dbReference type="OrthoDB" id="7365403at2"/>
<accession>A0A1Y5S8E2</accession>
<evidence type="ECO:0000313" key="1">
    <source>
        <dbReference type="EMBL" id="SLN32408.1"/>
    </source>
</evidence>
<gene>
    <name evidence="1" type="ORF">OCH7691_01195</name>
</gene>
<dbReference type="Proteomes" id="UP000193200">
    <property type="component" value="Unassembled WGS sequence"/>
</dbReference>
<evidence type="ECO:0000313" key="2">
    <source>
        <dbReference type="Proteomes" id="UP000193200"/>
    </source>
</evidence>
<dbReference type="EMBL" id="FWFR01000001">
    <property type="protein sequence ID" value="SLN32408.1"/>
    <property type="molecule type" value="Genomic_DNA"/>
</dbReference>
<organism evidence="1 2">
    <name type="scientific">Oceanibacterium hippocampi</name>
    <dbReference type="NCBI Taxonomy" id="745714"/>
    <lineage>
        <taxon>Bacteria</taxon>
        <taxon>Pseudomonadati</taxon>
        <taxon>Pseudomonadota</taxon>
        <taxon>Alphaproteobacteria</taxon>
        <taxon>Sneathiellales</taxon>
        <taxon>Sneathiellaceae</taxon>
        <taxon>Oceanibacterium</taxon>
    </lineage>
</organism>
<proteinExistence type="predicted"/>